<keyword evidence="1" id="KW-1133">Transmembrane helix</keyword>
<gene>
    <name evidence="3" type="ORF">Hgul01_02615</name>
</gene>
<dbReference type="InterPro" id="IPR018677">
    <property type="entry name" value="DUF2157"/>
</dbReference>
<evidence type="ECO:0000259" key="2">
    <source>
        <dbReference type="Pfam" id="PF09925"/>
    </source>
</evidence>
<accession>A0ABP9X049</accession>
<dbReference type="Proteomes" id="UP001428290">
    <property type="component" value="Unassembled WGS sequence"/>
</dbReference>
<evidence type="ECO:0000313" key="4">
    <source>
        <dbReference type="Proteomes" id="UP001428290"/>
    </source>
</evidence>
<comment type="caution">
    <text evidence="3">The sequence shown here is derived from an EMBL/GenBank/DDBJ whole genome shotgun (WGS) entry which is preliminary data.</text>
</comment>
<dbReference type="EMBL" id="BAABRU010000008">
    <property type="protein sequence ID" value="GAA5528813.1"/>
    <property type="molecule type" value="Genomic_DNA"/>
</dbReference>
<feature type="domain" description="DUF2157" evidence="2">
    <location>
        <begin position="19"/>
        <end position="160"/>
    </location>
</feature>
<feature type="transmembrane region" description="Helical" evidence="1">
    <location>
        <begin position="248"/>
        <end position="266"/>
    </location>
</feature>
<feature type="transmembrane region" description="Helical" evidence="1">
    <location>
        <begin position="187"/>
        <end position="204"/>
    </location>
</feature>
<reference evidence="3 4" key="1">
    <citation type="submission" date="2024-02" db="EMBL/GenBank/DDBJ databases">
        <title>Herpetosiphon gulosus NBRC 112829.</title>
        <authorList>
            <person name="Ichikawa N."/>
            <person name="Katano-Makiyama Y."/>
            <person name="Hidaka K."/>
        </authorList>
    </citation>
    <scope>NUCLEOTIDE SEQUENCE [LARGE SCALE GENOMIC DNA]</scope>
    <source>
        <strain evidence="3 4">NBRC 112829</strain>
    </source>
</reference>
<feature type="transmembrane region" description="Helical" evidence="1">
    <location>
        <begin position="216"/>
        <end position="236"/>
    </location>
</feature>
<evidence type="ECO:0000313" key="3">
    <source>
        <dbReference type="EMBL" id="GAA5528813.1"/>
    </source>
</evidence>
<sequence>MIELPDPLDQAPTRDLLHHYVDERILNRATMKRALQLSGFTPTAQAWVRFFNLSLLVLGAGLAVCGVYFFFAFNWASMHRFAKLGLVEGALVISTVAALWYGLERIQGKILLMVSACLVGALMALFGQIYQTGADAYTLFLNWALVITGLAIAGNFAPLWLLWWGLWNLTIVLYYDQTGNFRQTNDLFALLIFNGLSFALAEGLRQRKLAWLQTNWLHRVLGLGLLWVLVLISFNFGDRFFSYGSNELNPARVILYLLAIVVLAGMTTYHHFVRFDGLLALASLGTIWFFVDRWLFEWLSYDSGATFLLAGMIILGQTVGSILWVRQRQQLLGGHA</sequence>
<keyword evidence="4" id="KW-1185">Reference proteome</keyword>
<name>A0ABP9X049_9CHLR</name>
<organism evidence="3 4">
    <name type="scientific">Herpetosiphon gulosus</name>
    <dbReference type="NCBI Taxonomy" id="1973496"/>
    <lineage>
        <taxon>Bacteria</taxon>
        <taxon>Bacillati</taxon>
        <taxon>Chloroflexota</taxon>
        <taxon>Chloroflexia</taxon>
        <taxon>Herpetosiphonales</taxon>
        <taxon>Herpetosiphonaceae</taxon>
        <taxon>Herpetosiphon</taxon>
    </lineage>
</organism>
<feature type="transmembrane region" description="Helical" evidence="1">
    <location>
        <begin position="50"/>
        <end position="73"/>
    </location>
</feature>
<feature type="transmembrane region" description="Helical" evidence="1">
    <location>
        <begin position="109"/>
        <end position="127"/>
    </location>
</feature>
<proteinExistence type="predicted"/>
<dbReference type="RefSeq" id="WP_345722429.1">
    <property type="nucleotide sequence ID" value="NZ_BAABRU010000008.1"/>
</dbReference>
<feature type="transmembrane region" description="Helical" evidence="1">
    <location>
        <begin position="273"/>
        <end position="291"/>
    </location>
</feature>
<evidence type="ECO:0000256" key="1">
    <source>
        <dbReference type="SAM" id="Phobius"/>
    </source>
</evidence>
<feature type="transmembrane region" description="Helical" evidence="1">
    <location>
        <begin position="303"/>
        <end position="325"/>
    </location>
</feature>
<dbReference type="Pfam" id="PF09925">
    <property type="entry name" value="DUF2157"/>
    <property type="match status" value="1"/>
</dbReference>
<keyword evidence="1" id="KW-0812">Transmembrane</keyword>
<feature type="transmembrane region" description="Helical" evidence="1">
    <location>
        <begin position="139"/>
        <end position="167"/>
    </location>
</feature>
<protein>
    <recommendedName>
        <fullName evidence="2">DUF2157 domain-containing protein</fullName>
    </recommendedName>
</protein>
<feature type="transmembrane region" description="Helical" evidence="1">
    <location>
        <begin position="85"/>
        <end position="103"/>
    </location>
</feature>
<keyword evidence="1" id="KW-0472">Membrane</keyword>